<name>A0ABS1KZZ6_9BACT</name>
<proteinExistence type="predicted"/>
<dbReference type="Proteomes" id="UP000613030">
    <property type="component" value="Unassembled WGS sequence"/>
</dbReference>
<evidence type="ECO:0000313" key="2">
    <source>
        <dbReference type="EMBL" id="MBL0744822.1"/>
    </source>
</evidence>
<protein>
    <submittedName>
        <fullName evidence="2">Uncharacterized protein</fullName>
    </submittedName>
</protein>
<keyword evidence="3" id="KW-1185">Reference proteome</keyword>
<evidence type="ECO:0000313" key="3">
    <source>
        <dbReference type="Proteomes" id="UP000613030"/>
    </source>
</evidence>
<accession>A0ABS1KZZ6</accession>
<feature type="region of interest" description="Disordered" evidence="1">
    <location>
        <begin position="1"/>
        <end position="37"/>
    </location>
</feature>
<comment type="caution">
    <text evidence="2">The sequence shown here is derived from an EMBL/GenBank/DDBJ whole genome shotgun (WGS) entry which is preliminary data.</text>
</comment>
<dbReference type="RefSeq" id="WP_202014738.1">
    <property type="nucleotide sequence ID" value="NZ_JAERRB010000012.1"/>
</dbReference>
<dbReference type="EMBL" id="JAERRB010000012">
    <property type="protein sequence ID" value="MBL0744822.1"/>
    <property type="molecule type" value="Genomic_DNA"/>
</dbReference>
<sequence>MKRLLKNPFQPSLSAALSMPHEQHSNGNVKKNDELAGRVGKSKREIMDLMKILSTF</sequence>
<evidence type="ECO:0000256" key="1">
    <source>
        <dbReference type="SAM" id="MobiDB-lite"/>
    </source>
</evidence>
<reference evidence="2 3" key="1">
    <citation type="submission" date="2021-01" db="EMBL/GenBank/DDBJ databases">
        <title>Chryseolinea sp. Jin1 Genome sequencing and assembly.</title>
        <authorList>
            <person name="Kim I."/>
        </authorList>
    </citation>
    <scope>NUCLEOTIDE SEQUENCE [LARGE SCALE GENOMIC DNA]</scope>
    <source>
        <strain evidence="2 3">Jin1</strain>
    </source>
</reference>
<organism evidence="2 3">
    <name type="scientific">Chryseolinea lacunae</name>
    <dbReference type="NCBI Taxonomy" id="2801331"/>
    <lineage>
        <taxon>Bacteria</taxon>
        <taxon>Pseudomonadati</taxon>
        <taxon>Bacteroidota</taxon>
        <taxon>Cytophagia</taxon>
        <taxon>Cytophagales</taxon>
        <taxon>Fulvivirgaceae</taxon>
        <taxon>Chryseolinea</taxon>
    </lineage>
</organism>
<gene>
    <name evidence="2" type="ORF">JI741_26550</name>
</gene>